<dbReference type="InterPro" id="IPR002775">
    <property type="entry name" value="DNA/RNA-bd_Alba-like"/>
</dbReference>
<proteinExistence type="inferred from homology"/>
<dbReference type="AlphaFoldDB" id="A0AAN8PSZ4"/>
<feature type="compositionally biased region" description="Basic residues" evidence="4">
    <location>
        <begin position="157"/>
        <end position="167"/>
    </location>
</feature>
<name>A0AAN8PSZ4_POLSC</name>
<reference evidence="6 7" key="1">
    <citation type="submission" date="2023-10" db="EMBL/GenBank/DDBJ databases">
        <title>Genomes of two closely related lineages of the louse Polyplax serrata with different host specificities.</title>
        <authorList>
            <person name="Martinu J."/>
            <person name="Tarabai H."/>
            <person name="Stefka J."/>
            <person name="Hypsa V."/>
        </authorList>
    </citation>
    <scope>NUCLEOTIDE SEQUENCE [LARGE SCALE GENOMIC DNA]</scope>
    <source>
        <strain evidence="6">HR10_N</strain>
    </source>
</reference>
<dbReference type="GO" id="GO:0005634">
    <property type="term" value="C:nucleus"/>
    <property type="evidence" value="ECO:0007669"/>
    <property type="project" value="UniProtKB-SubCell"/>
</dbReference>
<accession>A0AAN8PSZ4</accession>
<evidence type="ECO:0000256" key="3">
    <source>
        <dbReference type="ARBA" id="ARBA00023242"/>
    </source>
</evidence>
<keyword evidence="3" id="KW-0539">Nucleus</keyword>
<organism evidence="6 7">
    <name type="scientific">Polyplax serrata</name>
    <name type="common">Common mouse louse</name>
    <dbReference type="NCBI Taxonomy" id="468196"/>
    <lineage>
        <taxon>Eukaryota</taxon>
        <taxon>Metazoa</taxon>
        <taxon>Ecdysozoa</taxon>
        <taxon>Arthropoda</taxon>
        <taxon>Hexapoda</taxon>
        <taxon>Insecta</taxon>
        <taxon>Pterygota</taxon>
        <taxon>Neoptera</taxon>
        <taxon>Paraneoptera</taxon>
        <taxon>Psocodea</taxon>
        <taxon>Troctomorpha</taxon>
        <taxon>Phthiraptera</taxon>
        <taxon>Anoplura</taxon>
        <taxon>Polyplacidae</taxon>
        <taxon>Polyplax</taxon>
    </lineage>
</organism>
<evidence type="ECO:0000313" key="6">
    <source>
        <dbReference type="EMBL" id="KAK6617817.1"/>
    </source>
</evidence>
<evidence type="ECO:0000259" key="5">
    <source>
        <dbReference type="Pfam" id="PF01918"/>
    </source>
</evidence>
<dbReference type="GO" id="GO:0001682">
    <property type="term" value="P:tRNA 5'-leader removal"/>
    <property type="evidence" value="ECO:0007669"/>
    <property type="project" value="TreeGrafter"/>
</dbReference>
<gene>
    <name evidence="6" type="ORF">RUM43_014045</name>
</gene>
<dbReference type="Pfam" id="PF01918">
    <property type="entry name" value="Alba"/>
    <property type="match status" value="1"/>
</dbReference>
<sequence>MDNYKKGARIEEVINKDKIPIPNLPNDFEWMQVSAGSRMRNLLEYATNAMKSGKAVVWTGIGPSLGKAISCAEILKRKYNAHQISKICYNKIEDHWEPCLPQLEPLIVRRDIPTIHILISREPLDVNEPGYQGPDKSDVFWLSKAKENMEDREKNNRHARNRAKALKKLTDRQESAS</sequence>
<dbReference type="InterPro" id="IPR036882">
    <property type="entry name" value="Alba-like_dom_sf"/>
</dbReference>
<dbReference type="InterPro" id="IPR051958">
    <property type="entry name" value="Alba-like_NAB"/>
</dbReference>
<protein>
    <recommendedName>
        <fullName evidence="5">DNA/RNA-binding protein Alba-like domain-containing protein</fullName>
    </recommendedName>
</protein>
<dbReference type="Proteomes" id="UP001372834">
    <property type="component" value="Unassembled WGS sequence"/>
</dbReference>
<comment type="similarity">
    <text evidence="2">Belongs to the histone-like Alba family.</text>
</comment>
<feature type="compositionally biased region" description="Basic and acidic residues" evidence="4">
    <location>
        <begin position="168"/>
        <end position="177"/>
    </location>
</feature>
<comment type="caution">
    <text evidence="6">The sequence shown here is derived from an EMBL/GenBank/DDBJ whole genome shotgun (WGS) entry which is preliminary data.</text>
</comment>
<comment type="subcellular location">
    <subcellularLocation>
        <location evidence="1">Nucleus</location>
    </subcellularLocation>
</comment>
<evidence type="ECO:0000313" key="7">
    <source>
        <dbReference type="Proteomes" id="UP001372834"/>
    </source>
</evidence>
<dbReference type="SUPFAM" id="SSF82704">
    <property type="entry name" value="AlbA-like"/>
    <property type="match status" value="1"/>
</dbReference>
<evidence type="ECO:0000256" key="2">
    <source>
        <dbReference type="ARBA" id="ARBA00008018"/>
    </source>
</evidence>
<dbReference type="GO" id="GO:0000172">
    <property type="term" value="C:ribonuclease MRP complex"/>
    <property type="evidence" value="ECO:0007669"/>
    <property type="project" value="TreeGrafter"/>
</dbReference>
<dbReference type="PANTHER" id="PTHR13516">
    <property type="entry name" value="RIBONUCLEASE P SUBUNIT P25"/>
    <property type="match status" value="1"/>
</dbReference>
<evidence type="ECO:0000256" key="1">
    <source>
        <dbReference type="ARBA" id="ARBA00004123"/>
    </source>
</evidence>
<dbReference type="GO" id="GO:0003723">
    <property type="term" value="F:RNA binding"/>
    <property type="evidence" value="ECO:0007669"/>
    <property type="project" value="TreeGrafter"/>
</dbReference>
<evidence type="ECO:0000256" key="4">
    <source>
        <dbReference type="SAM" id="MobiDB-lite"/>
    </source>
</evidence>
<feature type="domain" description="DNA/RNA-binding protein Alba-like" evidence="5">
    <location>
        <begin position="30"/>
        <end position="89"/>
    </location>
</feature>
<feature type="region of interest" description="Disordered" evidence="4">
    <location>
        <begin position="149"/>
        <end position="177"/>
    </location>
</feature>
<dbReference type="Gene3D" id="3.30.110.20">
    <property type="entry name" value="Alba-like domain"/>
    <property type="match status" value="1"/>
</dbReference>
<dbReference type="PANTHER" id="PTHR13516:SF4">
    <property type="entry name" value="FI09323P"/>
    <property type="match status" value="1"/>
</dbReference>
<dbReference type="EMBL" id="JAWJWE010000043">
    <property type="protein sequence ID" value="KAK6617817.1"/>
    <property type="molecule type" value="Genomic_DNA"/>
</dbReference>